<keyword evidence="2" id="KW-1185">Reference proteome</keyword>
<proteinExistence type="predicted"/>
<comment type="caution">
    <text evidence="1">The sequence shown here is derived from an EMBL/GenBank/DDBJ whole genome shotgun (WGS) entry which is preliminary data.</text>
</comment>
<reference evidence="1 2" key="1">
    <citation type="submission" date="2019-01" db="EMBL/GenBank/DDBJ databases">
        <title>Sequencing of cultivated peanut Arachis hypogaea provides insights into genome evolution and oil improvement.</title>
        <authorList>
            <person name="Chen X."/>
        </authorList>
    </citation>
    <scope>NUCLEOTIDE SEQUENCE [LARGE SCALE GENOMIC DNA]</scope>
    <source>
        <strain evidence="2">cv. Fuhuasheng</strain>
        <tissue evidence="1">Leaves</tissue>
    </source>
</reference>
<sequence>MRTLDLKAMHASKFSEYMNIEISIVADGEFVVGMKFNFREAVIMAMKDYIIRREVIKSLVEADLSIKVKSVIAEVRSKFNYTISYRKAWLAKQKSMKKYSEISNINLEQAGRTTTLTTTQTMTRSKRDKP</sequence>
<protein>
    <recommendedName>
        <fullName evidence="3">Transposase MuDR plant domain-containing protein</fullName>
    </recommendedName>
</protein>
<name>A0A445ER47_ARAHY</name>
<accession>A0A445ER47</accession>
<evidence type="ECO:0000313" key="1">
    <source>
        <dbReference type="EMBL" id="RYR77948.1"/>
    </source>
</evidence>
<evidence type="ECO:0000313" key="2">
    <source>
        <dbReference type="Proteomes" id="UP000289738"/>
    </source>
</evidence>
<dbReference type="AlphaFoldDB" id="A0A445ER47"/>
<dbReference type="Proteomes" id="UP000289738">
    <property type="component" value="Chromosome A01"/>
</dbReference>
<organism evidence="1 2">
    <name type="scientific">Arachis hypogaea</name>
    <name type="common">Peanut</name>
    <dbReference type="NCBI Taxonomy" id="3818"/>
    <lineage>
        <taxon>Eukaryota</taxon>
        <taxon>Viridiplantae</taxon>
        <taxon>Streptophyta</taxon>
        <taxon>Embryophyta</taxon>
        <taxon>Tracheophyta</taxon>
        <taxon>Spermatophyta</taxon>
        <taxon>Magnoliopsida</taxon>
        <taxon>eudicotyledons</taxon>
        <taxon>Gunneridae</taxon>
        <taxon>Pentapetalae</taxon>
        <taxon>rosids</taxon>
        <taxon>fabids</taxon>
        <taxon>Fabales</taxon>
        <taxon>Fabaceae</taxon>
        <taxon>Papilionoideae</taxon>
        <taxon>50 kb inversion clade</taxon>
        <taxon>dalbergioids sensu lato</taxon>
        <taxon>Dalbergieae</taxon>
        <taxon>Pterocarpus clade</taxon>
        <taxon>Arachis</taxon>
    </lineage>
</organism>
<evidence type="ECO:0008006" key="3">
    <source>
        <dbReference type="Google" id="ProtNLM"/>
    </source>
</evidence>
<gene>
    <name evidence="1" type="ORF">Ahy_A01g002663</name>
</gene>
<dbReference type="EMBL" id="SDMP01000001">
    <property type="protein sequence ID" value="RYR77948.1"/>
    <property type="molecule type" value="Genomic_DNA"/>
</dbReference>